<dbReference type="AlphaFoldDB" id="A0A397JG98"/>
<dbReference type="EMBL" id="PQFF01000045">
    <property type="protein sequence ID" value="RHZ86607.1"/>
    <property type="molecule type" value="Genomic_DNA"/>
</dbReference>
<gene>
    <name evidence="1" type="ORF">Glove_48g27</name>
</gene>
<dbReference type="SUPFAM" id="SSF53098">
    <property type="entry name" value="Ribonuclease H-like"/>
    <property type="match status" value="1"/>
</dbReference>
<keyword evidence="2" id="KW-1185">Reference proteome</keyword>
<dbReference type="InterPro" id="IPR036397">
    <property type="entry name" value="RNaseH_sf"/>
</dbReference>
<sequence length="430" mass="49076">MFVRRLRESVDVNIVKSQVSLRSSPDKNNKLRLRSEQEAITHGLKNIQDNLQKNINNKNTSYILPSVYIEANRLDRIKMEPKYENFWSEPETQGNLDAIRSSLIDSLCINIYTDGSLSEESNQPGSVVMGCGWVAIGNDDSEFSFQGSVVDFPSSTRAELMAILTAFRCQCKNPQETQKLDASYAIKELIAVQDIHLQLVKVKAHSGIEHNELADKLAKDGTFQSKCIPNIPSLSSVNAVGQWRAKIIEVPLRGFVKKIGTSRHTAQWRLLNRHLDVMSNYKSQQVAWKTSWEVTSLSYKKRLSTCDKETRERAFNMKLLNRELPTRERMFERFPLVYKNNLCVRCNKETENHLHLFTCEKNLIDVEMCRDKFISLLVNQINVGATKSSCKDILSSINNLQEIKIIDSPLLRNPDEFSFADVLFGLVPLS</sequence>
<dbReference type="Proteomes" id="UP000266861">
    <property type="component" value="Unassembled WGS sequence"/>
</dbReference>
<reference evidence="1 2" key="1">
    <citation type="submission" date="2018-08" db="EMBL/GenBank/DDBJ databases">
        <title>Genome and evolution of the arbuscular mycorrhizal fungus Diversispora epigaea (formerly Glomus versiforme) and its bacterial endosymbionts.</title>
        <authorList>
            <person name="Sun X."/>
            <person name="Fei Z."/>
            <person name="Harrison M."/>
        </authorList>
    </citation>
    <scope>NUCLEOTIDE SEQUENCE [LARGE SCALE GENOMIC DNA]</scope>
    <source>
        <strain evidence="1 2">IT104</strain>
    </source>
</reference>
<organism evidence="1 2">
    <name type="scientific">Diversispora epigaea</name>
    <dbReference type="NCBI Taxonomy" id="1348612"/>
    <lineage>
        <taxon>Eukaryota</taxon>
        <taxon>Fungi</taxon>
        <taxon>Fungi incertae sedis</taxon>
        <taxon>Mucoromycota</taxon>
        <taxon>Glomeromycotina</taxon>
        <taxon>Glomeromycetes</taxon>
        <taxon>Diversisporales</taxon>
        <taxon>Diversisporaceae</taxon>
        <taxon>Diversispora</taxon>
    </lineage>
</organism>
<evidence type="ECO:0000313" key="2">
    <source>
        <dbReference type="Proteomes" id="UP000266861"/>
    </source>
</evidence>
<protein>
    <submittedName>
        <fullName evidence="1">Uncharacterized protein</fullName>
    </submittedName>
</protein>
<evidence type="ECO:0000313" key="1">
    <source>
        <dbReference type="EMBL" id="RHZ86607.1"/>
    </source>
</evidence>
<name>A0A397JG98_9GLOM</name>
<accession>A0A397JG98</accession>
<dbReference type="OrthoDB" id="2386566at2759"/>
<dbReference type="Gene3D" id="3.30.420.10">
    <property type="entry name" value="Ribonuclease H-like superfamily/Ribonuclease H"/>
    <property type="match status" value="1"/>
</dbReference>
<dbReference type="GO" id="GO:0003676">
    <property type="term" value="F:nucleic acid binding"/>
    <property type="evidence" value="ECO:0007669"/>
    <property type="project" value="InterPro"/>
</dbReference>
<dbReference type="InterPro" id="IPR012337">
    <property type="entry name" value="RNaseH-like_sf"/>
</dbReference>
<comment type="caution">
    <text evidence="1">The sequence shown here is derived from an EMBL/GenBank/DDBJ whole genome shotgun (WGS) entry which is preliminary data.</text>
</comment>
<proteinExistence type="predicted"/>